<dbReference type="Pfam" id="PF25498">
    <property type="entry name" value="DUF7912"/>
    <property type="match status" value="1"/>
</dbReference>
<name>A0A833V9H2_9POAL</name>
<dbReference type="Proteomes" id="UP000623129">
    <property type="component" value="Unassembled WGS sequence"/>
</dbReference>
<protein>
    <submittedName>
        <fullName evidence="3">Ribosome maturation factor RimP</fullName>
    </submittedName>
</protein>
<keyword evidence="4" id="KW-1185">Reference proteome</keyword>
<evidence type="ECO:0000313" key="4">
    <source>
        <dbReference type="Proteomes" id="UP000623129"/>
    </source>
</evidence>
<dbReference type="AlphaFoldDB" id="A0A833V9H2"/>
<dbReference type="InterPro" id="IPR057234">
    <property type="entry name" value="DUF7912"/>
</dbReference>
<organism evidence="3 4">
    <name type="scientific">Carex littledalei</name>
    <dbReference type="NCBI Taxonomy" id="544730"/>
    <lineage>
        <taxon>Eukaryota</taxon>
        <taxon>Viridiplantae</taxon>
        <taxon>Streptophyta</taxon>
        <taxon>Embryophyta</taxon>
        <taxon>Tracheophyta</taxon>
        <taxon>Spermatophyta</taxon>
        <taxon>Magnoliopsida</taxon>
        <taxon>Liliopsida</taxon>
        <taxon>Poales</taxon>
        <taxon>Cyperaceae</taxon>
        <taxon>Cyperoideae</taxon>
        <taxon>Cariceae</taxon>
        <taxon>Carex</taxon>
        <taxon>Carex subgen. Euthyceras</taxon>
    </lineage>
</organism>
<feature type="compositionally biased region" description="Acidic residues" evidence="1">
    <location>
        <begin position="93"/>
        <end position="113"/>
    </location>
</feature>
<feature type="region of interest" description="Disordered" evidence="1">
    <location>
        <begin position="81"/>
        <end position="122"/>
    </location>
</feature>
<dbReference type="OrthoDB" id="1100432at2759"/>
<feature type="domain" description="DUF7912" evidence="2">
    <location>
        <begin position="220"/>
        <end position="314"/>
    </location>
</feature>
<comment type="caution">
    <text evidence="3">The sequence shown here is derived from an EMBL/GenBank/DDBJ whole genome shotgun (WGS) entry which is preliminary data.</text>
</comment>
<evidence type="ECO:0000259" key="2">
    <source>
        <dbReference type="Pfam" id="PF25498"/>
    </source>
</evidence>
<reference evidence="3" key="1">
    <citation type="submission" date="2020-01" db="EMBL/GenBank/DDBJ databases">
        <title>Genome sequence of Kobresia littledalei, the first chromosome-level genome in the family Cyperaceae.</title>
        <authorList>
            <person name="Qu G."/>
        </authorList>
    </citation>
    <scope>NUCLEOTIDE SEQUENCE</scope>
    <source>
        <strain evidence="3">C.B.Clarke</strain>
        <tissue evidence="3">Leaf</tissue>
    </source>
</reference>
<proteinExistence type="predicted"/>
<accession>A0A833V9H2</accession>
<dbReference type="PANTHER" id="PTHR34544">
    <property type="entry name" value="OSJNBA0006B20.18 PROTEIN"/>
    <property type="match status" value="1"/>
</dbReference>
<evidence type="ECO:0000256" key="1">
    <source>
        <dbReference type="SAM" id="MobiDB-lite"/>
    </source>
</evidence>
<gene>
    <name evidence="3" type="ORF">FCM35_KLT05148</name>
</gene>
<evidence type="ECO:0000313" key="3">
    <source>
        <dbReference type="EMBL" id="KAF3329817.1"/>
    </source>
</evidence>
<dbReference type="PANTHER" id="PTHR34544:SF3">
    <property type="entry name" value="OS07G0155200 PROTEIN"/>
    <property type="match status" value="1"/>
</dbReference>
<sequence length="319" mass="36615">MMRRASPSTLRSLLILSRKPSRYSTAHNHLSRINSSSSFTPFYHLFKNPVPVRTKIKSLICPWFCTDPIHARFLSTTSEWPLQQRPGRNERDDASDETEDEESEEWEEEEETDPVIGDGGDGGGIVLRDVSWGERALTVARQVLSDHFGDDMALYAFKVSPKGYVYVRLDKLTKKYGCPDIEEIESFNNIFMERLDEVIEKGEIPIDLALEVSSPGAERLLKVPEDLNRFKELPMCVQYLNTPEDESAKKNCEKEKEGIFLLESIEHETQHCVWKLADVKENRAAAGKGRPLSRKQKDSRLHISFDAIKRVMLYLDSRH</sequence>
<dbReference type="EMBL" id="SWLB01000014">
    <property type="protein sequence ID" value="KAF3329817.1"/>
    <property type="molecule type" value="Genomic_DNA"/>
</dbReference>